<protein>
    <submittedName>
        <fullName evidence="1">Uncharacterized protein</fullName>
    </submittedName>
</protein>
<proteinExistence type="predicted"/>
<dbReference type="Proteomes" id="UP001054837">
    <property type="component" value="Unassembled WGS sequence"/>
</dbReference>
<organism evidence="1 2">
    <name type="scientific">Caerostris darwini</name>
    <dbReference type="NCBI Taxonomy" id="1538125"/>
    <lineage>
        <taxon>Eukaryota</taxon>
        <taxon>Metazoa</taxon>
        <taxon>Ecdysozoa</taxon>
        <taxon>Arthropoda</taxon>
        <taxon>Chelicerata</taxon>
        <taxon>Arachnida</taxon>
        <taxon>Araneae</taxon>
        <taxon>Araneomorphae</taxon>
        <taxon>Entelegynae</taxon>
        <taxon>Araneoidea</taxon>
        <taxon>Araneidae</taxon>
        <taxon>Caerostris</taxon>
    </lineage>
</organism>
<dbReference type="EMBL" id="BPLQ01006712">
    <property type="protein sequence ID" value="GIY24575.1"/>
    <property type="molecule type" value="Genomic_DNA"/>
</dbReference>
<name>A0AAV4RWC9_9ARAC</name>
<accession>A0AAV4RWC9</accession>
<dbReference type="AlphaFoldDB" id="A0AAV4RWC9"/>
<gene>
    <name evidence="1" type="ORF">CDAR_120731</name>
</gene>
<evidence type="ECO:0000313" key="1">
    <source>
        <dbReference type="EMBL" id="GIY24575.1"/>
    </source>
</evidence>
<comment type="caution">
    <text evidence="1">The sequence shown here is derived from an EMBL/GenBank/DDBJ whole genome shotgun (WGS) entry which is preliminary data.</text>
</comment>
<reference evidence="1 2" key="1">
    <citation type="submission" date="2021-06" db="EMBL/GenBank/DDBJ databases">
        <title>Caerostris darwini draft genome.</title>
        <authorList>
            <person name="Kono N."/>
            <person name="Arakawa K."/>
        </authorList>
    </citation>
    <scope>NUCLEOTIDE SEQUENCE [LARGE SCALE GENOMIC DNA]</scope>
</reference>
<evidence type="ECO:0000313" key="2">
    <source>
        <dbReference type="Proteomes" id="UP001054837"/>
    </source>
</evidence>
<sequence length="82" mass="9191">MEDKNWGISIPISIAHLSNPIFITGLARNKKCSRSIPNGRKSAVWTLKQLSMDEDTPPTLRENFYMDDILSGASNLKEAKEV</sequence>
<keyword evidence="2" id="KW-1185">Reference proteome</keyword>